<comment type="catalytic activity">
    <reaction evidence="9">
        <text>L-ectoine + 2-oxoglutarate + O2 = 5-hydroxyectoine + succinate + CO2</text>
        <dbReference type="Rhea" id="RHEA:45740"/>
        <dbReference type="ChEBI" id="CHEBI:15379"/>
        <dbReference type="ChEBI" id="CHEBI:16526"/>
        <dbReference type="ChEBI" id="CHEBI:16810"/>
        <dbReference type="ChEBI" id="CHEBI:30031"/>
        <dbReference type="ChEBI" id="CHEBI:58515"/>
        <dbReference type="ChEBI" id="CHEBI:85413"/>
        <dbReference type="EC" id="1.14.11.55"/>
    </reaction>
</comment>
<gene>
    <name evidence="11" type="ORF">AHOG_01800</name>
</gene>
<comment type="subunit">
    <text evidence="4">Homodimer.</text>
</comment>
<dbReference type="InterPro" id="IPR008775">
    <property type="entry name" value="Phytyl_CoA_dOase-like"/>
</dbReference>
<sequence>MPRTRGLLPPRTKRAVRPRGADPYRQFATEIGERMTVVDVETGDLYPTRVGTEPSLIRRQDPVVWPGVSSGPIDRQTLASYDEKGFLTVEGLLTPAEVQQFWQELQRLSSDAEVKADERTIVEKASDEVRSIFEVHKISEAIGRLAADERVLDRARQIVGSDVYIHQSRVNFMPGYKGKGFYWHSDFETWHAEDGMPRMRAVSMSIALTDNYPFNGGLMLMPGAHRTFVSCVGATPEDNYKASLKEQEIGVPDEDSITRLAAEHGIEQFTGSAGSALMFDSNSMHGSGNNITPFPRSNIFLVFNSVENRLHDPYAAAAPRPTFIADRSFIPVQR</sequence>
<dbReference type="GO" id="GO:0005506">
    <property type="term" value="F:iron ion binding"/>
    <property type="evidence" value="ECO:0007669"/>
    <property type="project" value="UniProtKB-ARBA"/>
</dbReference>
<keyword evidence="7" id="KW-0560">Oxidoreductase</keyword>
<evidence type="ECO:0000256" key="4">
    <source>
        <dbReference type="ARBA" id="ARBA00011738"/>
    </source>
</evidence>
<name>A0A221VWZ5_9PSEU</name>
<organism evidence="11 12">
    <name type="scientific">Actinoalloteichus hoggarensis</name>
    <dbReference type="NCBI Taxonomy" id="1470176"/>
    <lineage>
        <taxon>Bacteria</taxon>
        <taxon>Bacillati</taxon>
        <taxon>Actinomycetota</taxon>
        <taxon>Actinomycetes</taxon>
        <taxon>Pseudonocardiales</taxon>
        <taxon>Pseudonocardiaceae</taxon>
        <taxon>Actinoalloteichus</taxon>
    </lineage>
</organism>
<dbReference type="NCBIfam" id="TIGR02408">
    <property type="entry name" value="ectoine_ThpD"/>
    <property type="match status" value="1"/>
</dbReference>
<dbReference type="SUPFAM" id="SSF51197">
    <property type="entry name" value="Clavaminate synthase-like"/>
    <property type="match status" value="1"/>
</dbReference>
<dbReference type="Proteomes" id="UP000204221">
    <property type="component" value="Chromosome"/>
</dbReference>
<keyword evidence="8" id="KW-0408">Iron</keyword>
<evidence type="ECO:0000256" key="5">
    <source>
        <dbReference type="ARBA" id="ARBA00022723"/>
    </source>
</evidence>
<comment type="function">
    <text evidence="2">Involved in the biosynthesis of 5-hydroxyectoine, called compatible solute, which helps organisms to survive extreme osmotic stress by acting as a highly soluble organic osmolyte. Catalyzes the 2-oxoglutarate-dependent selective hydroxylation of L-ectoine to yield (4S,5S)-5-hydroxyectoine.</text>
</comment>
<proteinExistence type="inferred from homology"/>
<comment type="cofactor">
    <cofactor evidence="1">
        <name>Fe(2+)</name>
        <dbReference type="ChEBI" id="CHEBI:29033"/>
    </cofactor>
</comment>
<dbReference type="AlphaFoldDB" id="A0A221VWZ5"/>
<dbReference type="GO" id="GO:0016706">
    <property type="term" value="F:2-oxoglutarate-dependent dioxygenase activity"/>
    <property type="evidence" value="ECO:0007669"/>
    <property type="project" value="InterPro"/>
</dbReference>
<dbReference type="InterPro" id="IPR012774">
    <property type="entry name" value="EctD"/>
</dbReference>
<dbReference type="KEGG" id="ahg:AHOG_01800"/>
<evidence type="ECO:0000256" key="8">
    <source>
        <dbReference type="ARBA" id="ARBA00023004"/>
    </source>
</evidence>
<dbReference type="PANTHER" id="PTHR20883:SF48">
    <property type="entry name" value="ECTOINE DIOXYGENASE"/>
    <property type="match status" value="1"/>
</dbReference>
<evidence type="ECO:0000313" key="11">
    <source>
        <dbReference type="EMBL" id="ASO18024.1"/>
    </source>
</evidence>
<keyword evidence="5" id="KW-0479">Metal-binding</keyword>
<dbReference type="Pfam" id="PF05721">
    <property type="entry name" value="PhyH"/>
    <property type="match status" value="1"/>
</dbReference>
<protein>
    <recommendedName>
        <fullName evidence="10">Ectoine hydroxylase</fullName>
        <ecNumber evidence="10">1.14.11.55</ecNumber>
    </recommendedName>
</protein>
<evidence type="ECO:0000256" key="10">
    <source>
        <dbReference type="NCBIfam" id="TIGR02408"/>
    </source>
</evidence>
<evidence type="ECO:0000256" key="1">
    <source>
        <dbReference type="ARBA" id="ARBA00001954"/>
    </source>
</evidence>
<dbReference type="Gene3D" id="2.60.120.620">
    <property type="entry name" value="q2cbj1_9rhob like domain"/>
    <property type="match status" value="1"/>
</dbReference>
<evidence type="ECO:0000256" key="2">
    <source>
        <dbReference type="ARBA" id="ARBA00004063"/>
    </source>
</evidence>
<evidence type="ECO:0000313" key="12">
    <source>
        <dbReference type="Proteomes" id="UP000204221"/>
    </source>
</evidence>
<dbReference type="EMBL" id="CP022521">
    <property type="protein sequence ID" value="ASO18024.1"/>
    <property type="molecule type" value="Genomic_DNA"/>
</dbReference>
<evidence type="ECO:0000256" key="6">
    <source>
        <dbReference type="ARBA" id="ARBA00022964"/>
    </source>
</evidence>
<evidence type="ECO:0000256" key="9">
    <source>
        <dbReference type="ARBA" id="ARBA00049228"/>
    </source>
</evidence>
<reference evidence="11 12" key="1">
    <citation type="submission" date="2017-07" db="EMBL/GenBank/DDBJ databases">
        <title>Complete genome sequence of Actinoalloteichus hoggarensis DSM 45943, type strain of Actinoalloteichus hoggarensis.</title>
        <authorList>
            <person name="Ruckert C."/>
            <person name="Nouioui I."/>
            <person name="Willmese J."/>
            <person name="van Wezel G."/>
            <person name="Klenk H.-P."/>
            <person name="Kalinowski J."/>
            <person name="Zotchev S.B."/>
        </authorList>
    </citation>
    <scope>NUCLEOTIDE SEQUENCE [LARGE SCALE GENOMIC DNA]</scope>
    <source>
        <strain evidence="11 12">DSM 45943</strain>
    </source>
</reference>
<keyword evidence="12" id="KW-1185">Reference proteome</keyword>
<evidence type="ECO:0000256" key="3">
    <source>
        <dbReference type="ARBA" id="ARBA00007851"/>
    </source>
</evidence>
<evidence type="ECO:0000256" key="7">
    <source>
        <dbReference type="ARBA" id="ARBA00023002"/>
    </source>
</evidence>
<dbReference type="PANTHER" id="PTHR20883">
    <property type="entry name" value="PHYTANOYL-COA DIOXYGENASE DOMAIN CONTAINING 1"/>
    <property type="match status" value="1"/>
</dbReference>
<accession>A0A221VWZ5</accession>
<dbReference type="EC" id="1.14.11.55" evidence="10"/>
<keyword evidence="6 11" id="KW-0223">Dioxygenase</keyword>
<comment type="similarity">
    <text evidence="3">Belongs to the PhyH family. EctD subfamily.</text>
</comment>